<evidence type="ECO:0000256" key="9">
    <source>
        <dbReference type="ARBA" id="ARBA00023251"/>
    </source>
</evidence>
<dbReference type="Pfam" id="PF01061">
    <property type="entry name" value="ABC2_membrane"/>
    <property type="match status" value="1"/>
</dbReference>
<feature type="transmembrane region" description="Helical" evidence="10">
    <location>
        <begin position="95"/>
        <end position="121"/>
    </location>
</feature>
<evidence type="ECO:0000256" key="8">
    <source>
        <dbReference type="ARBA" id="ARBA00023136"/>
    </source>
</evidence>
<comment type="similarity">
    <text evidence="2 10">Belongs to the ABC-2 integral membrane protein family.</text>
</comment>
<feature type="transmembrane region" description="Helical" evidence="10">
    <location>
        <begin position="172"/>
        <end position="199"/>
    </location>
</feature>
<evidence type="ECO:0000256" key="5">
    <source>
        <dbReference type="ARBA" id="ARBA00022519"/>
    </source>
</evidence>
<dbReference type="PROSITE" id="PS51012">
    <property type="entry name" value="ABC_TM2"/>
    <property type="match status" value="1"/>
</dbReference>
<keyword evidence="4 10" id="KW-1003">Cell membrane</keyword>
<dbReference type="EMBL" id="JAROCB010000004">
    <property type="protein sequence ID" value="MDN4598394.1"/>
    <property type="molecule type" value="Genomic_DNA"/>
</dbReference>
<reference evidence="12" key="1">
    <citation type="submission" date="2023-03" db="EMBL/GenBank/DDBJ databases">
        <title>MT1 and MT2 Draft Genomes of Novel Species.</title>
        <authorList>
            <person name="Venkateswaran K."/>
        </authorList>
    </citation>
    <scope>NUCLEOTIDE SEQUENCE</scope>
    <source>
        <strain evidence="12">F6_8S_P_1A</strain>
    </source>
</reference>
<dbReference type="InterPro" id="IPR013525">
    <property type="entry name" value="ABC2_TM"/>
</dbReference>
<dbReference type="PANTHER" id="PTHR30413:SF8">
    <property type="entry name" value="TRANSPORT PERMEASE PROTEIN"/>
    <property type="match status" value="1"/>
</dbReference>
<proteinExistence type="inferred from homology"/>
<dbReference type="RefSeq" id="WP_301219738.1">
    <property type="nucleotide sequence ID" value="NZ_JAROCB010000004.1"/>
</dbReference>
<evidence type="ECO:0000256" key="7">
    <source>
        <dbReference type="ARBA" id="ARBA00022989"/>
    </source>
</evidence>
<feature type="domain" description="ABC transmembrane type-2" evidence="11">
    <location>
        <begin position="62"/>
        <end position="300"/>
    </location>
</feature>
<dbReference type="InterPro" id="IPR047817">
    <property type="entry name" value="ABC2_TM_bact-type"/>
</dbReference>
<evidence type="ECO:0000256" key="6">
    <source>
        <dbReference type="ARBA" id="ARBA00022692"/>
    </source>
</evidence>
<keyword evidence="7 10" id="KW-1133">Transmembrane helix</keyword>
<keyword evidence="6 10" id="KW-0812">Transmembrane</keyword>
<keyword evidence="3 10" id="KW-0813">Transport</keyword>
<evidence type="ECO:0000256" key="2">
    <source>
        <dbReference type="ARBA" id="ARBA00007783"/>
    </source>
</evidence>
<dbReference type="PANTHER" id="PTHR30413">
    <property type="entry name" value="INNER MEMBRANE TRANSPORT PERMEASE"/>
    <property type="match status" value="1"/>
</dbReference>
<evidence type="ECO:0000256" key="10">
    <source>
        <dbReference type="RuleBase" id="RU361157"/>
    </source>
</evidence>
<keyword evidence="5" id="KW-0997">Cell inner membrane</keyword>
<keyword evidence="9" id="KW-0046">Antibiotic resistance</keyword>
<protein>
    <recommendedName>
        <fullName evidence="10">Transport permease protein</fullName>
    </recommendedName>
</protein>
<evidence type="ECO:0000313" key="13">
    <source>
        <dbReference type="Proteomes" id="UP001174210"/>
    </source>
</evidence>
<accession>A0ABT8J2B5</accession>
<keyword evidence="13" id="KW-1185">Reference proteome</keyword>
<dbReference type="Proteomes" id="UP001174210">
    <property type="component" value="Unassembled WGS sequence"/>
</dbReference>
<evidence type="ECO:0000256" key="3">
    <source>
        <dbReference type="ARBA" id="ARBA00022448"/>
    </source>
</evidence>
<comment type="caution">
    <text evidence="12">The sequence shown here is derived from an EMBL/GenBank/DDBJ whole genome shotgun (WGS) entry which is preliminary data.</text>
</comment>
<gene>
    <name evidence="12" type="ORF">P5G59_14675</name>
</gene>
<evidence type="ECO:0000313" key="12">
    <source>
        <dbReference type="EMBL" id="MDN4598394.1"/>
    </source>
</evidence>
<evidence type="ECO:0000256" key="1">
    <source>
        <dbReference type="ARBA" id="ARBA00004429"/>
    </source>
</evidence>
<dbReference type="InterPro" id="IPR000412">
    <property type="entry name" value="ABC_2_transport"/>
</dbReference>
<keyword evidence="8 10" id="KW-0472">Membrane</keyword>
<name>A0ABT8J2B5_9MICO</name>
<evidence type="ECO:0000256" key="4">
    <source>
        <dbReference type="ARBA" id="ARBA00022475"/>
    </source>
</evidence>
<dbReference type="PRINTS" id="PR00164">
    <property type="entry name" value="ABC2TRNSPORT"/>
</dbReference>
<feature type="transmembrane region" description="Helical" evidence="10">
    <location>
        <begin position="275"/>
        <end position="292"/>
    </location>
</feature>
<sequence length="308" mass="33964">MSNSEARSRALAISQEPFQTVSERQGFFRGSGRSLADVWAHRELLWLLVKREIKARYKDSSLGLVWSLARPLIQLLIYYFAIGQILGAARNTPDFAIFVFTGLTTWGLFSEIVSGSTGSILGNGGLVKKVYLPREIFPLSTVGGAMFNFLVQLVVLLLAIVVLAHFPFGVNLLLAPLSVVMLVVFATAVGLVLSAINVYLRDTQHFVEIALLVLFWASPIVYPFTFVNQALHGNWLEQLYLANPVTIAIIGMQKALWAGGLEGTGATAQVWPSDLALRLVIMLVISTILLWISQRVFSRLQGNFAQEI</sequence>
<feature type="transmembrane region" description="Helical" evidence="10">
    <location>
        <begin position="142"/>
        <end position="166"/>
    </location>
</feature>
<feature type="transmembrane region" description="Helical" evidence="10">
    <location>
        <begin position="64"/>
        <end position="89"/>
    </location>
</feature>
<feature type="transmembrane region" description="Helical" evidence="10">
    <location>
        <begin position="206"/>
        <end position="226"/>
    </location>
</feature>
<evidence type="ECO:0000259" key="11">
    <source>
        <dbReference type="PROSITE" id="PS51012"/>
    </source>
</evidence>
<organism evidence="12 13">
    <name type="scientific">Leifsonia virtsii</name>
    <dbReference type="NCBI Taxonomy" id="3035915"/>
    <lineage>
        <taxon>Bacteria</taxon>
        <taxon>Bacillati</taxon>
        <taxon>Actinomycetota</taxon>
        <taxon>Actinomycetes</taxon>
        <taxon>Micrococcales</taxon>
        <taxon>Microbacteriaceae</taxon>
        <taxon>Leifsonia</taxon>
    </lineage>
</organism>
<comment type="subcellular location">
    <subcellularLocation>
        <location evidence="1">Cell inner membrane</location>
        <topology evidence="1">Multi-pass membrane protein</topology>
    </subcellularLocation>
    <subcellularLocation>
        <location evidence="10">Cell membrane</location>
        <topology evidence="10">Multi-pass membrane protein</topology>
    </subcellularLocation>
</comment>